<reference evidence="1 2" key="1">
    <citation type="journal article" date="2023" name="Hortic Res">
        <title>Pangenome of water caltrop reveals structural variations and asymmetric subgenome divergence after allopolyploidization.</title>
        <authorList>
            <person name="Zhang X."/>
            <person name="Chen Y."/>
            <person name="Wang L."/>
            <person name="Yuan Y."/>
            <person name="Fang M."/>
            <person name="Shi L."/>
            <person name="Lu R."/>
            <person name="Comes H.P."/>
            <person name="Ma Y."/>
            <person name="Chen Y."/>
            <person name="Huang G."/>
            <person name="Zhou Y."/>
            <person name="Zheng Z."/>
            <person name="Qiu Y."/>
        </authorList>
    </citation>
    <scope>NUCLEOTIDE SEQUENCE [LARGE SCALE GENOMIC DNA]</scope>
    <source>
        <strain evidence="1">F231</strain>
    </source>
</reference>
<accession>A0AAN7R6K5</accession>
<dbReference type="EMBL" id="JAXQNO010000012">
    <property type="protein sequence ID" value="KAK4787758.1"/>
    <property type="molecule type" value="Genomic_DNA"/>
</dbReference>
<protein>
    <submittedName>
        <fullName evidence="1">Uncharacterized protein</fullName>
    </submittedName>
</protein>
<evidence type="ECO:0000313" key="2">
    <source>
        <dbReference type="Proteomes" id="UP001346149"/>
    </source>
</evidence>
<keyword evidence="2" id="KW-1185">Reference proteome</keyword>
<proteinExistence type="predicted"/>
<organism evidence="1 2">
    <name type="scientific">Trapa natans</name>
    <name type="common">Water chestnut</name>
    <dbReference type="NCBI Taxonomy" id="22666"/>
    <lineage>
        <taxon>Eukaryota</taxon>
        <taxon>Viridiplantae</taxon>
        <taxon>Streptophyta</taxon>
        <taxon>Embryophyta</taxon>
        <taxon>Tracheophyta</taxon>
        <taxon>Spermatophyta</taxon>
        <taxon>Magnoliopsida</taxon>
        <taxon>eudicotyledons</taxon>
        <taxon>Gunneridae</taxon>
        <taxon>Pentapetalae</taxon>
        <taxon>rosids</taxon>
        <taxon>malvids</taxon>
        <taxon>Myrtales</taxon>
        <taxon>Lythraceae</taxon>
        <taxon>Trapa</taxon>
    </lineage>
</organism>
<comment type="caution">
    <text evidence="1">The sequence shown here is derived from an EMBL/GenBank/DDBJ whole genome shotgun (WGS) entry which is preliminary data.</text>
</comment>
<gene>
    <name evidence="1" type="ORF">SAY86_011591</name>
</gene>
<dbReference type="AlphaFoldDB" id="A0AAN7R6K5"/>
<name>A0AAN7R6K5_TRANT</name>
<evidence type="ECO:0000313" key="1">
    <source>
        <dbReference type="EMBL" id="KAK4787758.1"/>
    </source>
</evidence>
<sequence length="97" mass="10791">MDADRDSIEIIGAESGNQSQKDIDAILKAKLQTIVEEPETTECCRTPPMRRVLVIKKGMKVKKLGQISLPHFTLKGSYGLFMASFAWKDGFGGILQY</sequence>
<dbReference type="Proteomes" id="UP001346149">
    <property type="component" value="Unassembled WGS sequence"/>
</dbReference>